<proteinExistence type="inferred from homology"/>
<dbReference type="Gene3D" id="3.30.2280.10">
    <property type="entry name" value="Hypothetical protein (hspc210)"/>
    <property type="match status" value="1"/>
</dbReference>
<dbReference type="InterPro" id="IPR023231">
    <property type="entry name" value="GSKIP_dom_sf"/>
</dbReference>
<comment type="caution">
    <text evidence="4">The sequence shown here is derived from an EMBL/GenBank/DDBJ whole genome shotgun (WGS) entry which is preliminary data.</text>
</comment>
<dbReference type="GO" id="GO:0019207">
    <property type="term" value="F:kinase regulator activity"/>
    <property type="evidence" value="ECO:0007669"/>
    <property type="project" value="TreeGrafter"/>
</dbReference>
<dbReference type="AlphaFoldDB" id="A0AAN8FKG8"/>
<dbReference type="PANTHER" id="PTHR12490:SF2">
    <property type="entry name" value="GSKIP DOMAIN-CONTAINING PROTEIN"/>
    <property type="match status" value="1"/>
</dbReference>
<evidence type="ECO:0000259" key="3">
    <source>
        <dbReference type="Pfam" id="PF05303"/>
    </source>
</evidence>
<dbReference type="InterPro" id="IPR007967">
    <property type="entry name" value="GSKIP_dom"/>
</dbReference>
<dbReference type="Proteomes" id="UP001331761">
    <property type="component" value="Unassembled WGS sequence"/>
</dbReference>
<evidence type="ECO:0000256" key="1">
    <source>
        <dbReference type="ARBA" id="ARBA00009571"/>
    </source>
</evidence>
<dbReference type="InterPro" id="IPR037395">
    <property type="entry name" value="GSKIP"/>
</dbReference>
<gene>
    <name evidence="4" type="ORF">GCK32_003682</name>
</gene>
<feature type="domain" description="GSKIP" evidence="3">
    <location>
        <begin position="51"/>
        <end position="130"/>
    </location>
</feature>
<dbReference type="SUPFAM" id="SSF103107">
    <property type="entry name" value="Hypothetical protein c14orf129, hspc210"/>
    <property type="match status" value="1"/>
</dbReference>
<name>A0AAN8FKG8_TRICO</name>
<dbReference type="GO" id="GO:0060828">
    <property type="term" value="P:regulation of canonical Wnt signaling pathway"/>
    <property type="evidence" value="ECO:0007669"/>
    <property type="project" value="InterPro"/>
</dbReference>
<keyword evidence="5" id="KW-1185">Reference proteome</keyword>
<dbReference type="GO" id="GO:0051018">
    <property type="term" value="F:protein kinase A binding"/>
    <property type="evidence" value="ECO:0007669"/>
    <property type="project" value="TreeGrafter"/>
</dbReference>
<feature type="region of interest" description="Disordered" evidence="2">
    <location>
        <begin position="1"/>
        <end position="39"/>
    </location>
</feature>
<organism evidence="4 5">
    <name type="scientific">Trichostrongylus colubriformis</name>
    <name type="common">Black scour worm</name>
    <dbReference type="NCBI Taxonomy" id="6319"/>
    <lineage>
        <taxon>Eukaryota</taxon>
        <taxon>Metazoa</taxon>
        <taxon>Ecdysozoa</taxon>
        <taxon>Nematoda</taxon>
        <taxon>Chromadorea</taxon>
        <taxon>Rhabditida</taxon>
        <taxon>Rhabditina</taxon>
        <taxon>Rhabditomorpha</taxon>
        <taxon>Strongyloidea</taxon>
        <taxon>Trichostrongylidae</taxon>
        <taxon>Trichostrongylus</taxon>
    </lineage>
</organism>
<feature type="compositionally biased region" description="Polar residues" evidence="2">
    <location>
        <begin position="1"/>
        <end position="10"/>
    </location>
</feature>
<feature type="compositionally biased region" description="Low complexity" evidence="2">
    <location>
        <begin position="11"/>
        <end position="34"/>
    </location>
</feature>
<evidence type="ECO:0000313" key="5">
    <source>
        <dbReference type="Proteomes" id="UP001331761"/>
    </source>
</evidence>
<comment type="similarity">
    <text evidence="1">Belongs to the GSKIP family.</text>
</comment>
<dbReference type="Pfam" id="PF05303">
    <property type="entry name" value="GSKIP_dom"/>
    <property type="match status" value="1"/>
</dbReference>
<evidence type="ECO:0000313" key="4">
    <source>
        <dbReference type="EMBL" id="KAK5981726.1"/>
    </source>
</evidence>
<dbReference type="GO" id="GO:0005737">
    <property type="term" value="C:cytoplasm"/>
    <property type="evidence" value="ECO:0007669"/>
    <property type="project" value="TreeGrafter"/>
</dbReference>
<dbReference type="PANTHER" id="PTHR12490">
    <property type="entry name" value="GSK3B-INTERACTING PROTEIN"/>
    <property type="match status" value="1"/>
</dbReference>
<accession>A0AAN8FKG8</accession>
<reference evidence="4 5" key="1">
    <citation type="submission" date="2019-10" db="EMBL/GenBank/DDBJ databases">
        <title>Assembly and Annotation for the nematode Trichostrongylus colubriformis.</title>
        <authorList>
            <person name="Martin J."/>
        </authorList>
    </citation>
    <scope>NUCLEOTIDE SEQUENCE [LARGE SCALE GENOMIC DNA]</scope>
    <source>
        <strain evidence="4">G859</strain>
        <tissue evidence="4">Whole worm</tissue>
    </source>
</reference>
<sequence>MTNSPNTSADPYSQPTSSSKTPPTTPTVRSSTPSRNGSAGICECDMRSQLEEEAMAAVREFSYAVESVCISEMLPRTNELLFLNLTTLERTTYCIELTGKGWRIASNRADCMNGDFRQLQMHTQYFESLEYPQGAAPVAGFYCPCL</sequence>
<dbReference type="EMBL" id="WIXE01005950">
    <property type="protein sequence ID" value="KAK5981726.1"/>
    <property type="molecule type" value="Genomic_DNA"/>
</dbReference>
<evidence type="ECO:0000256" key="2">
    <source>
        <dbReference type="SAM" id="MobiDB-lite"/>
    </source>
</evidence>
<protein>
    <submittedName>
        <fullName evidence="4">DUF727 domain-containing protein</fullName>
    </submittedName>
</protein>